<dbReference type="Proteomes" id="UP000187203">
    <property type="component" value="Unassembled WGS sequence"/>
</dbReference>
<proteinExistence type="predicted"/>
<sequence length="58" mass="6097">RAADAVSVAAGAGHLGRRGVSALVRIRRAENGDEQQPRTGERGGHEAGPLEDYRHHAG</sequence>
<dbReference type="AlphaFoldDB" id="A0A1R3KXS6"/>
<gene>
    <name evidence="2" type="ORF">COLO4_03611</name>
</gene>
<protein>
    <submittedName>
        <fullName evidence="2">Uncharacterized protein</fullName>
    </submittedName>
</protein>
<feature type="region of interest" description="Disordered" evidence="1">
    <location>
        <begin position="27"/>
        <end position="58"/>
    </location>
</feature>
<feature type="non-terminal residue" evidence="2">
    <location>
        <position position="1"/>
    </location>
</feature>
<reference evidence="3" key="1">
    <citation type="submission" date="2013-09" db="EMBL/GenBank/DDBJ databases">
        <title>Corchorus olitorius genome sequencing.</title>
        <authorList>
            <person name="Alam M."/>
            <person name="Haque M.S."/>
            <person name="Islam M.S."/>
            <person name="Emdad E.M."/>
            <person name="Islam M.M."/>
            <person name="Ahmed B."/>
            <person name="Halim A."/>
            <person name="Hossen Q.M.M."/>
            <person name="Hossain M.Z."/>
            <person name="Ahmed R."/>
            <person name="Khan M.M."/>
            <person name="Islam R."/>
            <person name="Rashid M.M."/>
            <person name="Khan S.A."/>
            <person name="Rahman M.S."/>
            <person name="Alam M."/>
            <person name="Yahiya A.S."/>
            <person name="Khan M.S."/>
            <person name="Azam M.S."/>
            <person name="Haque T."/>
            <person name="Lashkar M.Z.H."/>
            <person name="Akhand A.I."/>
            <person name="Morshed G."/>
            <person name="Roy S."/>
            <person name="Uddin K.S."/>
            <person name="Rabeya T."/>
            <person name="Hossain A.S."/>
            <person name="Chowdhury A."/>
            <person name="Snigdha A.R."/>
            <person name="Mortoza M.S."/>
            <person name="Matin S.A."/>
            <person name="Hoque S.M.E."/>
            <person name="Islam M.K."/>
            <person name="Roy D.K."/>
            <person name="Haider R."/>
            <person name="Moosa M.M."/>
            <person name="Elias S.M."/>
            <person name="Hasan A.M."/>
            <person name="Jahan S."/>
            <person name="Shafiuddin M."/>
            <person name="Mahmood N."/>
            <person name="Shommy N.S."/>
        </authorList>
    </citation>
    <scope>NUCLEOTIDE SEQUENCE [LARGE SCALE GENOMIC DNA]</scope>
    <source>
        <strain evidence="3">cv. O-4</strain>
    </source>
</reference>
<evidence type="ECO:0000313" key="3">
    <source>
        <dbReference type="Proteomes" id="UP000187203"/>
    </source>
</evidence>
<organism evidence="2 3">
    <name type="scientific">Corchorus olitorius</name>
    <dbReference type="NCBI Taxonomy" id="93759"/>
    <lineage>
        <taxon>Eukaryota</taxon>
        <taxon>Viridiplantae</taxon>
        <taxon>Streptophyta</taxon>
        <taxon>Embryophyta</taxon>
        <taxon>Tracheophyta</taxon>
        <taxon>Spermatophyta</taxon>
        <taxon>Magnoliopsida</taxon>
        <taxon>eudicotyledons</taxon>
        <taxon>Gunneridae</taxon>
        <taxon>Pentapetalae</taxon>
        <taxon>rosids</taxon>
        <taxon>malvids</taxon>
        <taxon>Malvales</taxon>
        <taxon>Malvaceae</taxon>
        <taxon>Grewioideae</taxon>
        <taxon>Apeibeae</taxon>
        <taxon>Corchorus</taxon>
    </lineage>
</organism>
<name>A0A1R3KXS6_9ROSI</name>
<accession>A0A1R3KXS6</accession>
<comment type="caution">
    <text evidence="2">The sequence shown here is derived from an EMBL/GenBank/DDBJ whole genome shotgun (WGS) entry which is preliminary data.</text>
</comment>
<feature type="non-terminal residue" evidence="2">
    <location>
        <position position="58"/>
    </location>
</feature>
<dbReference type="EMBL" id="AWUE01010136">
    <property type="protein sequence ID" value="OMP11895.1"/>
    <property type="molecule type" value="Genomic_DNA"/>
</dbReference>
<evidence type="ECO:0000256" key="1">
    <source>
        <dbReference type="SAM" id="MobiDB-lite"/>
    </source>
</evidence>
<keyword evidence="3" id="KW-1185">Reference proteome</keyword>
<feature type="compositionally biased region" description="Basic and acidic residues" evidence="1">
    <location>
        <begin position="27"/>
        <end position="45"/>
    </location>
</feature>
<evidence type="ECO:0000313" key="2">
    <source>
        <dbReference type="EMBL" id="OMP11895.1"/>
    </source>
</evidence>